<dbReference type="InterPro" id="IPR057432">
    <property type="entry name" value="Lin-15A/B-like_dom"/>
</dbReference>
<evidence type="ECO:0000256" key="1">
    <source>
        <dbReference type="SAM" id="MobiDB-lite"/>
    </source>
</evidence>
<dbReference type="Pfam" id="PF25375">
    <property type="entry name" value="Lin-15B"/>
    <property type="match status" value="1"/>
</dbReference>
<evidence type="ECO:0000259" key="2">
    <source>
        <dbReference type="Pfam" id="PF25375"/>
    </source>
</evidence>
<organism evidence="3 4">
    <name type="scientific">Caenorhabditis japonica</name>
    <dbReference type="NCBI Taxonomy" id="281687"/>
    <lineage>
        <taxon>Eukaryota</taxon>
        <taxon>Metazoa</taxon>
        <taxon>Ecdysozoa</taxon>
        <taxon>Nematoda</taxon>
        <taxon>Chromadorea</taxon>
        <taxon>Rhabditida</taxon>
        <taxon>Rhabditina</taxon>
        <taxon>Rhabditomorpha</taxon>
        <taxon>Rhabditoidea</taxon>
        <taxon>Rhabditidae</taxon>
        <taxon>Peloderinae</taxon>
        <taxon>Caenorhabditis</taxon>
    </lineage>
</organism>
<feature type="region of interest" description="Disordered" evidence="1">
    <location>
        <begin position="32"/>
        <end position="60"/>
    </location>
</feature>
<feature type="domain" description="Lin-15A/B-like" evidence="2">
    <location>
        <begin position="190"/>
        <end position="248"/>
    </location>
</feature>
<reference evidence="4" key="1">
    <citation type="submission" date="2010-08" db="EMBL/GenBank/DDBJ databases">
        <authorList>
            <consortium name="Caenorhabditis japonica Sequencing Consortium"/>
            <person name="Wilson R.K."/>
        </authorList>
    </citation>
    <scope>NUCLEOTIDE SEQUENCE [LARGE SCALE GENOMIC DNA]</scope>
    <source>
        <strain evidence="4">DF5081</strain>
    </source>
</reference>
<feature type="compositionally biased region" description="Low complexity" evidence="1">
    <location>
        <begin position="49"/>
        <end position="59"/>
    </location>
</feature>
<proteinExistence type="predicted"/>
<protein>
    <recommendedName>
        <fullName evidence="2">Lin-15A/B-like domain-containing protein</fullName>
    </recommendedName>
</protein>
<dbReference type="Proteomes" id="UP000005237">
    <property type="component" value="Unassembled WGS sequence"/>
</dbReference>
<dbReference type="AlphaFoldDB" id="A0A8R1E2P2"/>
<dbReference type="EnsemblMetazoa" id="CJA17182.1">
    <property type="protein sequence ID" value="CJA17182.1"/>
    <property type="gene ID" value="WBGene00136386"/>
</dbReference>
<evidence type="ECO:0000313" key="3">
    <source>
        <dbReference type="EnsemblMetazoa" id="CJA17182.1"/>
    </source>
</evidence>
<accession>A0A8R1E2P2</accession>
<evidence type="ECO:0000313" key="4">
    <source>
        <dbReference type="Proteomes" id="UP000005237"/>
    </source>
</evidence>
<keyword evidence="4" id="KW-1185">Reference proteome</keyword>
<sequence length="257" mass="29721">MHTFKRWERFGRNDNLAMSESELKIERRKMAEKLSSTMPEEVEEPCEQSCFSDSSPSSSQDLYQYNEVVEIRDPREEMTYDDDVEYIRSISPPRHEIQQIQSTASYLKRPRNENCMSPSPSIHELRQVQSTIPYRRRPRDEIADIVNSSSIRLRNVSGIPEKVKPKPPPQPKAKPIVALPFVAGLSSWLCIVCHQRVPPSQLRAVGANDAYIIIYLSMMKGQYSMEKAKDTARFSQYKCCVNHLTNIVSIKNLFFFL</sequence>
<name>A0A8R1E2P2_CAEJA</name>
<reference evidence="3" key="2">
    <citation type="submission" date="2022-06" db="UniProtKB">
        <authorList>
            <consortium name="EnsemblMetazoa"/>
        </authorList>
    </citation>
    <scope>IDENTIFICATION</scope>
    <source>
        <strain evidence="3">DF5081</strain>
    </source>
</reference>